<accession>A0ABW7NBJ5</accession>
<keyword evidence="1" id="KW-0812">Transmembrane</keyword>
<evidence type="ECO:0000256" key="1">
    <source>
        <dbReference type="SAM" id="Phobius"/>
    </source>
</evidence>
<keyword evidence="3" id="KW-1185">Reference proteome</keyword>
<comment type="caution">
    <text evidence="2">The sequence shown here is derived from an EMBL/GenBank/DDBJ whole genome shotgun (WGS) entry which is preliminary data.</text>
</comment>
<evidence type="ECO:0000313" key="2">
    <source>
        <dbReference type="EMBL" id="MFH6984885.1"/>
    </source>
</evidence>
<protein>
    <recommendedName>
        <fullName evidence="4">Transglutaminase-like domain-containing protein</fullName>
    </recommendedName>
</protein>
<dbReference type="Proteomes" id="UP001610063">
    <property type="component" value="Unassembled WGS sequence"/>
</dbReference>
<name>A0ABW7NBJ5_9BACT</name>
<proteinExistence type="predicted"/>
<gene>
    <name evidence="2" type="ORF">ACHKAR_15620</name>
</gene>
<feature type="transmembrane region" description="Helical" evidence="1">
    <location>
        <begin position="7"/>
        <end position="25"/>
    </location>
</feature>
<evidence type="ECO:0000313" key="3">
    <source>
        <dbReference type="Proteomes" id="UP001610063"/>
    </source>
</evidence>
<keyword evidence="1" id="KW-1133">Transmembrane helix</keyword>
<keyword evidence="1" id="KW-0472">Membrane</keyword>
<organism evidence="2 3">
    <name type="scientific">Marinoscillum luteum</name>
    <dbReference type="NCBI Taxonomy" id="861051"/>
    <lineage>
        <taxon>Bacteria</taxon>
        <taxon>Pseudomonadati</taxon>
        <taxon>Bacteroidota</taxon>
        <taxon>Cytophagia</taxon>
        <taxon>Cytophagales</taxon>
        <taxon>Reichenbachiellaceae</taxon>
        <taxon>Marinoscillum</taxon>
    </lineage>
</organism>
<sequence length="265" mass="30032">MKKFLRVVGYFVAIFFILNILIQTIKETDTEERCTDGFDVLNTGNDRLHTRGWNSIDQSRSFCGAYRSKGVTSDRLAKKRLTMNLRGDSYLEFWSHVYANLVTDSKSDIGFLVDSLAAIGDRDKLSRLELAELIVSFVQDIPYSFVVPEDCKEIQTDGKPCAGNIPLGILSPYEFIHSLYGDCDTRAVLIYTILEELDFDPMIVVSNEYAHAMLALKAPATGDYLLHQGEKYYFWETTAKGWPLGMLPPNTGNVNYWKTVLAHEL</sequence>
<dbReference type="RefSeq" id="WP_395418309.1">
    <property type="nucleotide sequence ID" value="NZ_JBIPKE010000019.1"/>
</dbReference>
<evidence type="ECO:0008006" key="4">
    <source>
        <dbReference type="Google" id="ProtNLM"/>
    </source>
</evidence>
<dbReference type="EMBL" id="JBIPKE010000019">
    <property type="protein sequence ID" value="MFH6984885.1"/>
    <property type="molecule type" value="Genomic_DNA"/>
</dbReference>
<reference evidence="2 3" key="1">
    <citation type="journal article" date="2013" name="Int. J. Syst. Evol. Microbiol.">
        <title>Marinoscillum luteum sp. nov., isolated from marine sediment.</title>
        <authorList>
            <person name="Cha I.T."/>
            <person name="Park S.J."/>
            <person name="Kim S.J."/>
            <person name="Kim J.G."/>
            <person name="Jung M.Y."/>
            <person name="Shin K.S."/>
            <person name="Kwon K.K."/>
            <person name="Yang S.H."/>
            <person name="Seo Y.S."/>
            <person name="Rhee S.K."/>
        </authorList>
    </citation>
    <scope>NUCLEOTIDE SEQUENCE [LARGE SCALE GENOMIC DNA]</scope>
    <source>
        <strain evidence="2 3">KCTC 23939</strain>
    </source>
</reference>